<keyword evidence="2" id="KW-1185">Reference proteome</keyword>
<accession>A0ABQ0PM88</accession>
<name>A0ABQ0PM88_9PROT</name>
<dbReference type="EMBL" id="BAPF01000003">
    <property type="protein sequence ID" value="GBQ75765.1"/>
    <property type="molecule type" value="Genomic_DNA"/>
</dbReference>
<reference evidence="1" key="1">
    <citation type="submission" date="2013-04" db="EMBL/GenBank/DDBJ databases">
        <title>The genome sequencing project of 58 acetic acid bacteria.</title>
        <authorList>
            <person name="Okamoto-Kainuma A."/>
            <person name="Ishikawa M."/>
            <person name="Umino S."/>
            <person name="Koizumi Y."/>
            <person name="Shiwa Y."/>
            <person name="Yoshikawa H."/>
            <person name="Matsutani M."/>
            <person name="Matsushita K."/>
        </authorList>
    </citation>
    <scope>NUCLEOTIDE SEQUENCE</scope>
    <source>
        <strain evidence="1">DSM 14337</strain>
    </source>
</reference>
<dbReference type="GeneID" id="47230186"/>
<organism evidence="1 2">
    <name type="scientific">Acetobacter malorum DSM 14337</name>
    <dbReference type="NCBI Taxonomy" id="1307910"/>
    <lineage>
        <taxon>Bacteria</taxon>
        <taxon>Pseudomonadati</taxon>
        <taxon>Pseudomonadota</taxon>
        <taxon>Alphaproteobacteria</taxon>
        <taxon>Acetobacterales</taxon>
        <taxon>Acetobacteraceae</taxon>
        <taxon>Acetobacter</taxon>
    </lineage>
</organism>
<gene>
    <name evidence="1" type="ORF">AA14337_0316</name>
</gene>
<sequence>MTDEFLINGIPKDSAKNTWYWFKHVSQLDDPAAPPVPYHWYDGEWSNGLVGDDIKKGNYKCYGPCEYPAPWG</sequence>
<protein>
    <submittedName>
        <fullName evidence="1">Uncharacterized protein</fullName>
    </submittedName>
</protein>
<comment type="caution">
    <text evidence="1">The sequence shown here is derived from an EMBL/GenBank/DDBJ whole genome shotgun (WGS) entry which is preliminary data.</text>
</comment>
<dbReference type="Proteomes" id="UP001065047">
    <property type="component" value="Unassembled WGS sequence"/>
</dbReference>
<evidence type="ECO:0000313" key="1">
    <source>
        <dbReference type="EMBL" id="GBQ75765.1"/>
    </source>
</evidence>
<dbReference type="RefSeq" id="WP_156476871.1">
    <property type="nucleotide sequence ID" value="NZ_BAPF01000003.1"/>
</dbReference>
<proteinExistence type="predicted"/>
<evidence type="ECO:0000313" key="2">
    <source>
        <dbReference type="Proteomes" id="UP001065047"/>
    </source>
</evidence>